<dbReference type="EMBL" id="VYZN01000014">
    <property type="protein sequence ID" value="KAE9539717.1"/>
    <property type="molecule type" value="Genomic_DNA"/>
</dbReference>
<proteinExistence type="predicted"/>
<organism evidence="1 2">
    <name type="scientific">Aphis glycines</name>
    <name type="common">Soybean aphid</name>
    <dbReference type="NCBI Taxonomy" id="307491"/>
    <lineage>
        <taxon>Eukaryota</taxon>
        <taxon>Metazoa</taxon>
        <taxon>Ecdysozoa</taxon>
        <taxon>Arthropoda</taxon>
        <taxon>Hexapoda</taxon>
        <taxon>Insecta</taxon>
        <taxon>Pterygota</taxon>
        <taxon>Neoptera</taxon>
        <taxon>Paraneoptera</taxon>
        <taxon>Hemiptera</taxon>
        <taxon>Sternorrhyncha</taxon>
        <taxon>Aphidomorpha</taxon>
        <taxon>Aphidoidea</taxon>
        <taxon>Aphididae</taxon>
        <taxon>Aphidini</taxon>
        <taxon>Aphis</taxon>
        <taxon>Aphis</taxon>
    </lineage>
</organism>
<dbReference type="OrthoDB" id="6626734at2759"/>
<accession>A0A6G0TWA5</accession>
<dbReference type="AlphaFoldDB" id="A0A6G0TWA5"/>
<evidence type="ECO:0008006" key="3">
    <source>
        <dbReference type="Google" id="ProtNLM"/>
    </source>
</evidence>
<protein>
    <recommendedName>
        <fullName evidence="3">Reverse transcriptase domain-containing protein</fullName>
    </recommendedName>
</protein>
<reference evidence="1 2" key="1">
    <citation type="submission" date="2019-08" db="EMBL/GenBank/DDBJ databases">
        <title>The genome of the soybean aphid Biotype 1, its phylome, world population structure and adaptation to the North American continent.</title>
        <authorList>
            <person name="Giordano R."/>
            <person name="Donthu R.K."/>
            <person name="Hernandez A.G."/>
            <person name="Wright C.L."/>
            <person name="Zimin A.V."/>
        </authorList>
    </citation>
    <scope>NUCLEOTIDE SEQUENCE [LARGE SCALE GENOMIC DNA]</scope>
    <source>
        <tissue evidence="1">Whole aphids</tissue>
    </source>
</reference>
<keyword evidence="2" id="KW-1185">Reference proteome</keyword>
<sequence length="287" mass="33267">MSLSITEEISKLIYLKDAIYYKSINVTHIFCYIITLIKSFILHFIDLKCSSDIIIFHNSLICRILLFADDAKLFTRISTINDCYVLQASLDGFIIWWKSVGLSLNEDKCKVMSFYRSRAFIDKRYTINRLPLKWVNDHTTELNSAPCLVILYCSFVRLILNYGSIAWIPFLWVEIKLIQRVQSRYLGFAGFLLKSRRARANQQFLYNLLHGRSTLVYVYRKFIPHHKSHFSSPLQGCTTEMGLFPPILLTYKSKNQNVQINPTSRVVSILRSPKIPSSKVDSLSTAI</sequence>
<name>A0A6G0TWA5_APHGL</name>
<comment type="caution">
    <text evidence="1">The sequence shown here is derived from an EMBL/GenBank/DDBJ whole genome shotgun (WGS) entry which is preliminary data.</text>
</comment>
<gene>
    <name evidence="1" type="ORF">AGLY_004969</name>
</gene>
<evidence type="ECO:0000313" key="2">
    <source>
        <dbReference type="Proteomes" id="UP000475862"/>
    </source>
</evidence>
<evidence type="ECO:0000313" key="1">
    <source>
        <dbReference type="EMBL" id="KAE9539717.1"/>
    </source>
</evidence>
<dbReference type="Proteomes" id="UP000475862">
    <property type="component" value="Unassembled WGS sequence"/>
</dbReference>